<dbReference type="InterPro" id="IPR036188">
    <property type="entry name" value="FAD/NAD-bd_sf"/>
</dbReference>
<dbReference type="PANTHER" id="PTHR16128">
    <property type="entry name" value="FAD/NAD(P)-BINDING OXIDOREDUCTASE FAMILY PROTEIN"/>
    <property type="match status" value="1"/>
</dbReference>
<dbReference type="Pfam" id="PF01593">
    <property type="entry name" value="Amino_oxidase"/>
    <property type="match status" value="1"/>
</dbReference>
<evidence type="ECO:0000259" key="1">
    <source>
        <dbReference type="Pfam" id="PF01593"/>
    </source>
</evidence>
<dbReference type="PRINTS" id="PR00419">
    <property type="entry name" value="ADXRDTASE"/>
</dbReference>
<dbReference type="RefSeq" id="WP_046557431.1">
    <property type="nucleotide sequence ID" value="NZ_LAHO01000008.1"/>
</dbReference>
<sequence length="343" mass="37006">MTVAVIGAGMAGAAAANTLQLAGWPVEVFDKGRSVGGRMSSKRSAGGYLDMGAQYFTARSELFTQQVSQWLSAGLLSQWPAVCYRFDRAKLSESADQTARYIGSPAMQAPVKALLASIPTHLNCQITRIHYIDPVDATEANGWYLYDEHNTSFGPYQALVLTLPPVQLQSLLATACQPEAPAQATLSSVIAQLQPQVLLPCWAVNLQLAQPLQTLADAVFVKEGNISWLARQNSKPGRASQDENWLVHFSPQCSALHLSAAPAQLIALAKAELELIFDQPLQVSNGLTHRWLYAQINPAVSQPTLHYDRTTKLAIAGDWLLGGRVENAYLSGVAAAKEILANG</sequence>
<evidence type="ECO:0000313" key="2">
    <source>
        <dbReference type="EMBL" id="KKO45586.1"/>
    </source>
</evidence>
<proteinExistence type="predicted"/>
<dbReference type="Pfam" id="PF13450">
    <property type="entry name" value="NAD_binding_8"/>
    <property type="match status" value="1"/>
</dbReference>
<dbReference type="PATRIC" id="fig|336831.14.peg.176"/>
<name>A0A0M2V4L4_9GAMM</name>
<protein>
    <recommendedName>
        <fullName evidence="1">Amine oxidase domain-containing protein</fullName>
    </recommendedName>
</protein>
<dbReference type="PANTHER" id="PTHR16128:SF5">
    <property type="entry name" value="FAD_NAD(P)-BINDING OXIDOREDUCTASE FAMILY PROTEIN"/>
    <property type="match status" value="1"/>
</dbReference>
<dbReference type="AlphaFoldDB" id="A0A0M2V4L4"/>
<dbReference type="SUPFAM" id="SSF51905">
    <property type="entry name" value="FAD/NAD(P)-binding domain"/>
    <property type="match status" value="1"/>
</dbReference>
<dbReference type="GO" id="GO:0016491">
    <property type="term" value="F:oxidoreductase activity"/>
    <property type="evidence" value="ECO:0007669"/>
    <property type="project" value="InterPro"/>
</dbReference>
<keyword evidence="3" id="KW-1185">Reference proteome</keyword>
<dbReference type="OrthoDB" id="5792777at2"/>
<dbReference type="Gene3D" id="3.50.50.60">
    <property type="entry name" value="FAD/NAD(P)-binding domain"/>
    <property type="match status" value="1"/>
</dbReference>
<reference evidence="2 3" key="1">
    <citation type="submission" date="2015-03" db="EMBL/GenBank/DDBJ databases">
        <title>Draft genome sequences of two protease-producing strains of Arsukibacterium isolated from two cold and alkaline environments.</title>
        <authorList>
            <person name="Lylloff J.E."/>
            <person name="Skov L.B."/>
            <person name="Jepsen M."/>
            <person name="Hallin P.F."/>
            <person name="Sorensen S.J."/>
            <person name="Stougaard P."/>
            <person name="Glaring M.A."/>
        </authorList>
    </citation>
    <scope>NUCLEOTIDE SEQUENCE [LARGE SCALE GENOMIC DNA]</scope>
    <source>
        <strain evidence="2 3">GCM72</strain>
    </source>
</reference>
<dbReference type="Proteomes" id="UP000034228">
    <property type="component" value="Unassembled WGS sequence"/>
</dbReference>
<organism evidence="2 3">
    <name type="scientific">Arsukibacterium ikkense</name>
    <dbReference type="NCBI Taxonomy" id="336831"/>
    <lineage>
        <taxon>Bacteria</taxon>
        <taxon>Pseudomonadati</taxon>
        <taxon>Pseudomonadota</taxon>
        <taxon>Gammaproteobacteria</taxon>
        <taxon>Chromatiales</taxon>
        <taxon>Chromatiaceae</taxon>
        <taxon>Arsukibacterium</taxon>
    </lineage>
</organism>
<gene>
    <name evidence="2" type="ORF">WG68_09370</name>
</gene>
<evidence type="ECO:0000313" key="3">
    <source>
        <dbReference type="Proteomes" id="UP000034228"/>
    </source>
</evidence>
<feature type="domain" description="Amine oxidase" evidence="1">
    <location>
        <begin position="106"/>
        <end position="340"/>
    </location>
</feature>
<dbReference type="EMBL" id="LAHO01000008">
    <property type="protein sequence ID" value="KKO45586.1"/>
    <property type="molecule type" value="Genomic_DNA"/>
</dbReference>
<dbReference type="STRING" id="336831.WG68_09370"/>
<dbReference type="InterPro" id="IPR002937">
    <property type="entry name" value="Amino_oxidase"/>
</dbReference>
<dbReference type="Gene3D" id="3.90.660.10">
    <property type="match status" value="1"/>
</dbReference>
<accession>A0A0M2V4L4</accession>
<comment type="caution">
    <text evidence="2">The sequence shown here is derived from an EMBL/GenBank/DDBJ whole genome shotgun (WGS) entry which is preliminary data.</text>
</comment>